<gene>
    <name evidence="6" type="ORF">FHS12_000423</name>
</gene>
<dbReference type="PRINTS" id="PR00506">
    <property type="entry name" value="D21N6MTFRASE"/>
</dbReference>
<dbReference type="GO" id="GO:0003677">
    <property type="term" value="F:DNA binding"/>
    <property type="evidence" value="ECO:0007669"/>
    <property type="project" value="InterPro"/>
</dbReference>
<dbReference type="GO" id="GO:0009007">
    <property type="term" value="F:site-specific DNA-methyltransferase (adenine-specific) activity"/>
    <property type="evidence" value="ECO:0007669"/>
    <property type="project" value="UniProtKB-EC"/>
</dbReference>
<feature type="domain" description="DNA methylase N-4/N-6" evidence="5">
    <location>
        <begin position="28"/>
        <end position="340"/>
    </location>
</feature>
<keyword evidence="7" id="KW-1185">Reference proteome</keyword>
<evidence type="ECO:0000256" key="3">
    <source>
        <dbReference type="ARBA" id="ARBA00022679"/>
    </source>
</evidence>
<dbReference type="EC" id="2.1.1.72" evidence="6"/>
<dbReference type="AlphaFoldDB" id="A0A7W5A129"/>
<keyword evidence="4" id="KW-0949">S-adenosyl-L-methionine</keyword>
<dbReference type="Pfam" id="PF01555">
    <property type="entry name" value="N6_N4_Mtase"/>
    <property type="match status" value="1"/>
</dbReference>
<organism evidence="6 7">
    <name type="scientific">Nocardioides albus</name>
    <dbReference type="NCBI Taxonomy" id="1841"/>
    <lineage>
        <taxon>Bacteria</taxon>
        <taxon>Bacillati</taxon>
        <taxon>Actinomycetota</taxon>
        <taxon>Actinomycetes</taxon>
        <taxon>Propionibacteriales</taxon>
        <taxon>Nocardioidaceae</taxon>
        <taxon>Nocardioides</taxon>
    </lineage>
</organism>
<comment type="caution">
    <text evidence="6">The sequence shown here is derived from an EMBL/GenBank/DDBJ whole genome shotgun (WGS) entry which is preliminary data.</text>
</comment>
<dbReference type="EMBL" id="JACHXG010000001">
    <property type="protein sequence ID" value="MBB3087500.1"/>
    <property type="molecule type" value="Genomic_DNA"/>
</dbReference>
<comment type="similarity">
    <text evidence="1">Belongs to the N(4)/N(6)-methyltransferase family.</text>
</comment>
<evidence type="ECO:0000313" key="6">
    <source>
        <dbReference type="EMBL" id="MBB3087500.1"/>
    </source>
</evidence>
<keyword evidence="2 6" id="KW-0489">Methyltransferase</keyword>
<dbReference type="GO" id="GO:0008170">
    <property type="term" value="F:N-methyltransferase activity"/>
    <property type="evidence" value="ECO:0007669"/>
    <property type="project" value="InterPro"/>
</dbReference>
<name>A0A7W5A129_9ACTN</name>
<protein>
    <submittedName>
        <fullName evidence="6">Adenine-specific DNA-methyltransferase</fullName>
        <ecNumber evidence="6">2.1.1.72</ecNumber>
    </submittedName>
</protein>
<dbReference type="InterPro" id="IPR002941">
    <property type="entry name" value="DNA_methylase_N4/N6"/>
</dbReference>
<accession>A0A7W5A129</accession>
<evidence type="ECO:0000256" key="1">
    <source>
        <dbReference type="ARBA" id="ARBA00006594"/>
    </source>
</evidence>
<reference evidence="6 7" key="1">
    <citation type="submission" date="2020-08" db="EMBL/GenBank/DDBJ databases">
        <title>Genomic Encyclopedia of Type Strains, Phase III (KMG-III): the genomes of soil and plant-associated and newly described type strains.</title>
        <authorList>
            <person name="Whitman W."/>
        </authorList>
    </citation>
    <scope>NUCLEOTIDE SEQUENCE [LARGE SCALE GENOMIC DNA]</scope>
    <source>
        <strain evidence="6 7">CECT 3302</strain>
    </source>
</reference>
<proteinExistence type="inferred from homology"/>
<evidence type="ECO:0000256" key="4">
    <source>
        <dbReference type="ARBA" id="ARBA00022691"/>
    </source>
</evidence>
<dbReference type="InterPro" id="IPR029063">
    <property type="entry name" value="SAM-dependent_MTases_sf"/>
</dbReference>
<dbReference type="Proteomes" id="UP000577707">
    <property type="component" value="Unassembled WGS sequence"/>
</dbReference>
<keyword evidence="3 6" id="KW-0808">Transferase</keyword>
<dbReference type="Gene3D" id="3.40.50.150">
    <property type="entry name" value="Vaccinia Virus protein VP39"/>
    <property type="match status" value="1"/>
</dbReference>
<dbReference type="RefSeq" id="WP_229788230.1">
    <property type="nucleotide sequence ID" value="NZ_BMQT01000001.1"/>
</dbReference>
<sequence>MREPWNTFVEGDNLDVLQALAKAGEKFDLIYIDPPYNTGSLFAYHDDRRGEDGRRAGRHEAWVAMMRPRLEAASAVMSDRAAIYVSIDDNEAAHLKVLMDEVFDERNRVAQIVVNLNPKGRQLGNGFATSHEYLLVYAKDARSCALESSIPEAVNERDFPLVTDDGRHYRRLPLRNTNKKFNPATAKTLHFPVWGDPESGRVEIEPFDGAQEIWPVFGDGRPAVWRWSAPLIAARPDDLMCRRVRGKLGERVDVYQRDWLSRDASGDARRKKLTTIWLTEEIGSTDSAVAELKALVGPLFESPKPTGLIRRILATMPADARVLDFFAGSGTTGHAVALANVEDGARRTCWSVQIAEATREGSNAAKAEMAYVSDITRARLRAVVAAHGNGDTQGLVERDLDELLETSGNRVTRGA</sequence>
<evidence type="ECO:0000256" key="2">
    <source>
        <dbReference type="ARBA" id="ARBA00022603"/>
    </source>
</evidence>
<dbReference type="PROSITE" id="PS00092">
    <property type="entry name" value="N6_MTASE"/>
    <property type="match status" value="1"/>
</dbReference>
<evidence type="ECO:0000313" key="7">
    <source>
        <dbReference type="Proteomes" id="UP000577707"/>
    </source>
</evidence>
<evidence type="ECO:0000259" key="5">
    <source>
        <dbReference type="Pfam" id="PF01555"/>
    </source>
</evidence>
<dbReference type="GO" id="GO:0032259">
    <property type="term" value="P:methylation"/>
    <property type="evidence" value="ECO:0007669"/>
    <property type="project" value="UniProtKB-KW"/>
</dbReference>
<dbReference type="SUPFAM" id="SSF53335">
    <property type="entry name" value="S-adenosyl-L-methionine-dependent methyltransferases"/>
    <property type="match status" value="1"/>
</dbReference>
<dbReference type="InterPro" id="IPR002295">
    <property type="entry name" value="N4/N6-MTase_EcoPI_Mod-like"/>
</dbReference>
<dbReference type="InterPro" id="IPR002052">
    <property type="entry name" value="DNA_methylase_N6_adenine_CS"/>
</dbReference>